<dbReference type="EC" id="2.1.1.320" evidence="7"/>
<keyword evidence="5 7" id="KW-0496">Mitochondrion</keyword>
<evidence type="ECO:0000256" key="8">
    <source>
        <dbReference type="SAM" id="MobiDB-lite"/>
    </source>
</evidence>
<keyword evidence="3 7" id="KW-0489">Methyltransferase</keyword>
<dbReference type="Proteomes" id="UP000237144">
    <property type="component" value="Unassembled WGS sequence"/>
</dbReference>
<organism evidence="9 10">
    <name type="scientific">Rhodotorula taiwanensis</name>
    <dbReference type="NCBI Taxonomy" id="741276"/>
    <lineage>
        <taxon>Eukaryota</taxon>
        <taxon>Fungi</taxon>
        <taxon>Dikarya</taxon>
        <taxon>Basidiomycota</taxon>
        <taxon>Pucciniomycotina</taxon>
        <taxon>Microbotryomycetes</taxon>
        <taxon>Sporidiobolales</taxon>
        <taxon>Sporidiobolaceae</taxon>
        <taxon>Rhodotorula</taxon>
    </lineage>
</organism>
<dbReference type="Gene3D" id="3.40.50.12710">
    <property type="match status" value="1"/>
</dbReference>
<dbReference type="Pfam" id="PF02636">
    <property type="entry name" value="Methyltransf_28"/>
    <property type="match status" value="1"/>
</dbReference>
<comment type="function">
    <text evidence="7">Arginine methyltransferase involved in the assembly or stability of mitochondrial NADH:ubiquinone oxidoreductase complex (complex I).</text>
</comment>
<evidence type="ECO:0000313" key="9">
    <source>
        <dbReference type="EMBL" id="POY70281.1"/>
    </source>
</evidence>
<dbReference type="EMBL" id="PJQD01000134">
    <property type="protein sequence ID" value="POY70281.1"/>
    <property type="molecule type" value="Genomic_DNA"/>
</dbReference>
<evidence type="ECO:0000256" key="6">
    <source>
        <dbReference type="ARBA" id="ARBA00048612"/>
    </source>
</evidence>
<feature type="region of interest" description="Disordered" evidence="8">
    <location>
        <begin position="189"/>
        <end position="217"/>
    </location>
</feature>
<dbReference type="SUPFAM" id="SSF53335">
    <property type="entry name" value="S-adenosyl-L-methionine-dependent methyltransferases"/>
    <property type="match status" value="1"/>
</dbReference>
<dbReference type="GO" id="GO:0005739">
    <property type="term" value="C:mitochondrion"/>
    <property type="evidence" value="ECO:0007669"/>
    <property type="project" value="UniProtKB-SubCell"/>
</dbReference>
<dbReference type="InterPro" id="IPR029063">
    <property type="entry name" value="SAM-dependent_MTases_sf"/>
</dbReference>
<keyword evidence="4 7" id="KW-0808">Transferase</keyword>
<dbReference type="PANTHER" id="PTHR12049:SF5">
    <property type="entry name" value="PROTEIN ARGININE METHYLTRANSFERASE NDUFAF7 HOMOLOG, MITOCHONDRIAL"/>
    <property type="match status" value="1"/>
</dbReference>
<gene>
    <name evidence="9" type="ORF">BMF94_6713</name>
</gene>
<keyword evidence="10" id="KW-1185">Reference proteome</keyword>
<dbReference type="InterPro" id="IPR038375">
    <property type="entry name" value="NDUFAF7_sf"/>
</dbReference>
<dbReference type="STRING" id="741276.A0A2S5B0U2"/>
<evidence type="ECO:0000256" key="1">
    <source>
        <dbReference type="ARBA" id="ARBA00004173"/>
    </source>
</evidence>
<evidence type="ECO:0000256" key="2">
    <source>
        <dbReference type="ARBA" id="ARBA00005891"/>
    </source>
</evidence>
<evidence type="ECO:0000256" key="5">
    <source>
        <dbReference type="ARBA" id="ARBA00023128"/>
    </source>
</evidence>
<comment type="catalytic activity">
    <reaction evidence="6 7">
        <text>L-arginyl-[protein] + 2 S-adenosyl-L-methionine = N(omega),N(omega)'-dimethyl-L-arginyl-[protein] + 2 S-adenosyl-L-homocysteine + 2 H(+)</text>
        <dbReference type="Rhea" id="RHEA:48108"/>
        <dbReference type="Rhea" id="RHEA-COMP:10532"/>
        <dbReference type="Rhea" id="RHEA-COMP:11992"/>
        <dbReference type="ChEBI" id="CHEBI:15378"/>
        <dbReference type="ChEBI" id="CHEBI:29965"/>
        <dbReference type="ChEBI" id="CHEBI:57856"/>
        <dbReference type="ChEBI" id="CHEBI:59789"/>
        <dbReference type="ChEBI" id="CHEBI:88221"/>
        <dbReference type="EC" id="2.1.1.320"/>
    </reaction>
</comment>
<reference evidence="9 10" key="1">
    <citation type="journal article" date="2018" name="Front. Microbiol.">
        <title>Prospects for Fungal Bioremediation of Acidic Radioactive Waste Sites: Characterization and Genome Sequence of Rhodotorula taiwanensis MD1149.</title>
        <authorList>
            <person name="Tkavc R."/>
            <person name="Matrosova V.Y."/>
            <person name="Grichenko O.E."/>
            <person name="Gostincar C."/>
            <person name="Volpe R.P."/>
            <person name="Klimenkova P."/>
            <person name="Gaidamakova E.K."/>
            <person name="Zhou C.E."/>
            <person name="Stewart B.J."/>
            <person name="Lyman M.G."/>
            <person name="Malfatti S.A."/>
            <person name="Rubinfeld B."/>
            <person name="Courtot M."/>
            <person name="Singh J."/>
            <person name="Dalgard C.L."/>
            <person name="Hamilton T."/>
            <person name="Frey K.G."/>
            <person name="Gunde-Cimerman N."/>
            <person name="Dugan L."/>
            <person name="Daly M.J."/>
        </authorList>
    </citation>
    <scope>NUCLEOTIDE SEQUENCE [LARGE SCALE GENOMIC DNA]</scope>
    <source>
        <strain evidence="9 10">MD1149</strain>
    </source>
</reference>
<protein>
    <recommendedName>
        <fullName evidence="7">Protein arginine methyltransferase NDUFAF7</fullName>
        <ecNumber evidence="7">2.1.1.320</ecNumber>
    </recommendedName>
</protein>
<comment type="caution">
    <text evidence="9">The sequence shown here is derived from an EMBL/GenBank/DDBJ whole genome shotgun (WGS) entry which is preliminary data.</text>
</comment>
<name>A0A2S5B0U2_9BASI</name>
<comment type="subcellular location">
    <subcellularLocation>
        <location evidence="1 7">Mitochondrion</location>
    </subcellularLocation>
</comment>
<feature type="compositionally biased region" description="Low complexity" evidence="8">
    <location>
        <begin position="446"/>
        <end position="459"/>
    </location>
</feature>
<dbReference type="InterPro" id="IPR003788">
    <property type="entry name" value="NDUFAF7"/>
</dbReference>
<dbReference type="AlphaFoldDB" id="A0A2S5B0U2"/>
<evidence type="ECO:0000256" key="7">
    <source>
        <dbReference type="RuleBase" id="RU364114"/>
    </source>
</evidence>
<dbReference type="PANTHER" id="PTHR12049">
    <property type="entry name" value="PROTEIN ARGININE METHYLTRANSFERASE NDUFAF7, MITOCHONDRIAL"/>
    <property type="match status" value="1"/>
</dbReference>
<accession>A0A2S5B0U2</accession>
<dbReference type="GO" id="GO:0032259">
    <property type="term" value="P:methylation"/>
    <property type="evidence" value="ECO:0007669"/>
    <property type="project" value="UniProtKB-KW"/>
</dbReference>
<proteinExistence type="inferred from homology"/>
<evidence type="ECO:0000256" key="4">
    <source>
        <dbReference type="ARBA" id="ARBA00022679"/>
    </source>
</evidence>
<feature type="compositionally biased region" description="Gly residues" evidence="8">
    <location>
        <begin position="196"/>
        <end position="210"/>
    </location>
</feature>
<comment type="similarity">
    <text evidence="2 7">Belongs to the NDUFAF7 family.</text>
</comment>
<evidence type="ECO:0000256" key="3">
    <source>
        <dbReference type="ARBA" id="ARBA00022603"/>
    </source>
</evidence>
<sequence>MLARDFIDDSLYNPHYGYFATKVEIFDPDLAQGTASRGARLADEQVLNAASRAQGFDFGSFRSTAAFEDEVARRYQVFEGTGSGHDDAASFEAVAVGSGVGRQVWHTPTELFKPWYGRALARYLVAQYKLDLFPYHDLIIYEIGAGNGTLMGDILDYLAAHEPEVYSRTKYRIIEISERLQDMQRGRARGTAGTSLVGGTGDGGDGGAGRLGKEKAKRRGHEDRVEIINSSIFEWDRVVPEPCFFLAMEVLDNLSHDVVRYTTDTYEPLQCVVSVDASGDYTELYEPVSDPLLARYLSLRARLPSSHARSHPSPAIPSLLARFPFLRSLYATIPFAPNLTRPEFVPTRQLELLEVLRDKFPNHRLLMSDFETLPDAIEGVNAPVVQTRYAGETVPCTTYLVQPGFFDIFFPTDFHTLAELYSQVMATSSSSSSDGAAGPDSIGYFSRSSAPTSRASPPTEDSSRRRRPLEVIDHADFLEEWAELDMTRTQDGTNPMVDSYQNAKFICEGRV</sequence>
<evidence type="ECO:0000313" key="10">
    <source>
        <dbReference type="Proteomes" id="UP000237144"/>
    </source>
</evidence>
<feature type="region of interest" description="Disordered" evidence="8">
    <location>
        <begin position="428"/>
        <end position="469"/>
    </location>
</feature>
<dbReference type="OrthoDB" id="17415at2759"/>
<dbReference type="GO" id="GO:0035243">
    <property type="term" value="F:protein-arginine omega-N symmetric methyltransferase activity"/>
    <property type="evidence" value="ECO:0007669"/>
    <property type="project" value="UniProtKB-EC"/>
</dbReference>